<dbReference type="EMBL" id="GBXM01033855">
    <property type="protein sequence ID" value="JAH74722.1"/>
    <property type="molecule type" value="Transcribed_RNA"/>
</dbReference>
<proteinExistence type="predicted"/>
<organism evidence="1">
    <name type="scientific">Anguilla anguilla</name>
    <name type="common">European freshwater eel</name>
    <name type="synonym">Muraena anguilla</name>
    <dbReference type="NCBI Taxonomy" id="7936"/>
    <lineage>
        <taxon>Eukaryota</taxon>
        <taxon>Metazoa</taxon>
        <taxon>Chordata</taxon>
        <taxon>Craniata</taxon>
        <taxon>Vertebrata</taxon>
        <taxon>Euteleostomi</taxon>
        <taxon>Actinopterygii</taxon>
        <taxon>Neopterygii</taxon>
        <taxon>Teleostei</taxon>
        <taxon>Anguilliformes</taxon>
        <taxon>Anguillidae</taxon>
        <taxon>Anguilla</taxon>
    </lineage>
</organism>
<accession>A0A0E9V9L3</accession>
<dbReference type="AlphaFoldDB" id="A0A0E9V9L3"/>
<reference evidence="1" key="2">
    <citation type="journal article" date="2015" name="Fish Shellfish Immunol.">
        <title>Early steps in the European eel (Anguilla anguilla)-Vibrio vulnificus interaction in the gills: Role of the RtxA13 toxin.</title>
        <authorList>
            <person name="Callol A."/>
            <person name="Pajuelo D."/>
            <person name="Ebbesson L."/>
            <person name="Teles M."/>
            <person name="MacKenzie S."/>
            <person name="Amaro C."/>
        </authorList>
    </citation>
    <scope>NUCLEOTIDE SEQUENCE</scope>
</reference>
<protein>
    <submittedName>
        <fullName evidence="1">Uncharacterized protein</fullName>
    </submittedName>
</protein>
<reference evidence="1" key="1">
    <citation type="submission" date="2014-11" db="EMBL/GenBank/DDBJ databases">
        <authorList>
            <person name="Amaro Gonzalez C."/>
        </authorList>
    </citation>
    <scope>NUCLEOTIDE SEQUENCE</scope>
</reference>
<sequence>MKPVCCFLQSRVTCGPAVSARLRAGD</sequence>
<evidence type="ECO:0000313" key="1">
    <source>
        <dbReference type="EMBL" id="JAH74722.1"/>
    </source>
</evidence>
<name>A0A0E9V9L3_ANGAN</name>